<accession>A0A0K2U5N6</accession>
<feature type="non-terminal residue" evidence="1">
    <location>
        <position position="1"/>
    </location>
</feature>
<protein>
    <submittedName>
        <fullName evidence="1">Uncharacterized protein</fullName>
    </submittedName>
</protein>
<dbReference type="AlphaFoldDB" id="A0A0K2U5N6"/>
<evidence type="ECO:0000313" key="1">
    <source>
        <dbReference type="EMBL" id="CDW33538.1"/>
    </source>
</evidence>
<reference evidence="1" key="1">
    <citation type="submission" date="2014-05" db="EMBL/GenBank/DDBJ databases">
        <authorList>
            <person name="Chronopoulou M."/>
        </authorList>
    </citation>
    <scope>NUCLEOTIDE SEQUENCE</scope>
    <source>
        <tissue evidence="1">Whole organism</tissue>
    </source>
</reference>
<dbReference type="EMBL" id="HACA01016177">
    <property type="protein sequence ID" value="CDW33538.1"/>
    <property type="molecule type" value="Transcribed_RNA"/>
</dbReference>
<proteinExistence type="predicted"/>
<name>A0A0K2U5N6_LEPSM</name>
<sequence length="32" mass="3882">ITFRVCFLLTDENGEKYFERGNVRLLYTYYGT</sequence>
<organism evidence="1">
    <name type="scientific">Lepeophtheirus salmonis</name>
    <name type="common">Salmon louse</name>
    <name type="synonym">Caligus salmonis</name>
    <dbReference type="NCBI Taxonomy" id="72036"/>
    <lineage>
        <taxon>Eukaryota</taxon>
        <taxon>Metazoa</taxon>
        <taxon>Ecdysozoa</taxon>
        <taxon>Arthropoda</taxon>
        <taxon>Crustacea</taxon>
        <taxon>Multicrustacea</taxon>
        <taxon>Hexanauplia</taxon>
        <taxon>Copepoda</taxon>
        <taxon>Siphonostomatoida</taxon>
        <taxon>Caligidae</taxon>
        <taxon>Lepeophtheirus</taxon>
    </lineage>
</organism>